<dbReference type="AlphaFoldDB" id="A0A0L0CNZ4"/>
<organism evidence="1 2">
    <name type="scientific">Lucilia cuprina</name>
    <name type="common">Green bottle fly</name>
    <name type="synonym">Australian sheep blowfly</name>
    <dbReference type="NCBI Taxonomy" id="7375"/>
    <lineage>
        <taxon>Eukaryota</taxon>
        <taxon>Metazoa</taxon>
        <taxon>Ecdysozoa</taxon>
        <taxon>Arthropoda</taxon>
        <taxon>Hexapoda</taxon>
        <taxon>Insecta</taxon>
        <taxon>Pterygota</taxon>
        <taxon>Neoptera</taxon>
        <taxon>Endopterygota</taxon>
        <taxon>Diptera</taxon>
        <taxon>Brachycera</taxon>
        <taxon>Muscomorpha</taxon>
        <taxon>Oestroidea</taxon>
        <taxon>Calliphoridae</taxon>
        <taxon>Luciliinae</taxon>
        <taxon>Lucilia</taxon>
    </lineage>
</organism>
<keyword evidence="2" id="KW-1185">Reference proteome</keyword>
<evidence type="ECO:0000313" key="1">
    <source>
        <dbReference type="EMBL" id="KNC33907.1"/>
    </source>
</evidence>
<sequence>MGTSINNVYNYFKNVVIIWRQIVNIKTWYCIIVITLIKRVIITQGFVRIILPVFGTQRVETPVTGRLPSTRFKTCTKLRSHCFRDKSVSFLNPKLFFPKILSQSPLLSLIELFESLIYVLIPLNVHGQLVRPGFPIWEASASDNSNPMISVCSKMMCIFLKT</sequence>
<accession>A0A0L0CNZ4</accession>
<name>A0A0L0CNZ4_LUCCU</name>
<reference evidence="1 2" key="1">
    <citation type="journal article" date="2015" name="Nat. Commun.">
        <title>Lucilia cuprina genome unlocks parasitic fly biology to underpin future interventions.</title>
        <authorList>
            <person name="Anstead C.A."/>
            <person name="Korhonen P.K."/>
            <person name="Young N.D."/>
            <person name="Hall R.S."/>
            <person name="Jex A.R."/>
            <person name="Murali S.C."/>
            <person name="Hughes D.S."/>
            <person name="Lee S.F."/>
            <person name="Perry T."/>
            <person name="Stroehlein A.J."/>
            <person name="Ansell B.R."/>
            <person name="Breugelmans B."/>
            <person name="Hofmann A."/>
            <person name="Qu J."/>
            <person name="Dugan S."/>
            <person name="Lee S.L."/>
            <person name="Chao H."/>
            <person name="Dinh H."/>
            <person name="Han Y."/>
            <person name="Doddapaneni H.V."/>
            <person name="Worley K.C."/>
            <person name="Muzny D.M."/>
            <person name="Ioannidis P."/>
            <person name="Waterhouse R.M."/>
            <person name="Zdobnov E.M."/>
            <person name="James P.J."/>
            <person name="Bagnall N.H."/>
            <person name="Kotze A.C."/>
            <person name="Gibbs R.A."/>
            <person name="Richards S."/>
            <person name="Batterham P."/>
            <person name="Gasser R.B."/>
        </authorList>
    </citation>
    <scope>NUCLEOTIDE SEQUENCE [LARGE SCALE GENOMIC DNA]</scope>
    <source>
        <strain evidence="1 2">LS</strain>
        <tissue evidence="1">Full body</tissue>
    </source>
</reference>
<protein>
    <submittedName>
        <fullName evidence="1">Uncharacterized protein</fullName>
    </submittedName>
</protein>
<gene>
    <name evidence="1" type="ORF">FF38_11473</name>
</gene>
<dbReference type="Proteomes" id="UP000037069">
    <property type="component" value="Unassembled WGS sequence"/>
</dbReference>
<proteinExistence type="predicted"/>
<dbReference type="EMBL" id="JRES01000130">
    <property type="protein sequence ID" value="KNC33907.1"/>
    <property type="molecule type" value="Genomic_DNA"/>
</dbReference>
<comment type="caution">
    <text evidence="1">The sequence shown here is derived from an EMBL/GenBank/DDBJ whole genome shotgun (WGS) entry which is preliminary data.</text>
</comment>
<evidence type="ECO:0000313" key="2">
    <source>
        <dbReference type="Proteomes" id="UP000037069"/>
    </source>
</evidence>